<organism evidence="1 2">
    <name type="scientific">Fulvivirga marina</name>
    <dbReference type="NCBI Taxonomy" id="2494733"/>
    <lineage>
        <taxon>Bacteria</taxon>
        <taxon>Pseudomonadati</taxon>
        <taxon>Bacteroidota</taxon>
        <taxon>Cytophagia</taxon>
        <taxon>Cytophagales</taxon>
        <taxon>Fulvivirgaceae</taxon>
        <taxon>Fulvivirga</taxon>
    </lineage>
</organism>
<evidence type="ECO:0008006" key="3">
    <source>
        <dbReference type="Google" id="ProtNLM"/>
    </source>
</evidence>
<dbReference type="AlphaFoldDB" id="A0A937G1C2"/>
<evidence type="ECO:0000313" key="1">
    <source>
        <dbReference type="EMBL" id="MBL6448268.1"/>
    </source>
</evidence>
<reference evidence="1" key="1">
    <citation type="submission" date="2021-01" db="EMBL/GenBank/DDBJ databases">
        <title>Fulvivirga kasyanovii gen. nov., sp nov., a novel member of the phylum Bacteroidetes isolated from seawater in a mussel farm.</title>
        <authorList>
            <person name="Zhao L.-H."/>
            <person name="Wang Z.-J."/>
        </authorList>
    </citation>
    <scope>NUCLEOTIDE SEQUENCE</scope>
    <source>
        <strain evidence="1">29W222</strain>
    </source>
</reference>
<evidence type="ECO:0000313" key="2">
    <source>
        <dbReference type="Proteomes" id="UP000614216"/>
    </source>
</evidence>
<sequence>MMSNLIRLHETENGSFDYDPQIPCIISSGEGLMFIDDFRKFMECSLELIYEKIKENGEFGLLVDTRYMEVIGHNDEVGMGNDWKVKAYEAGLRFVAFILPDNIFTLMNIEEYSLQSGDKGTLIIEHFDDMESARNWLKEVI</sequence>
<comment type="caution">
    <text evidence="1">The sequence shown here is derived from an EMBL/GenBank/DDBJ whole genome shotgun (WGS) entry which is preliminary data.</text>
</comment>
<gene>
    <name evidence="1" type="ORF">JMN32_18280</name>
</gene>
<dbReference type="EMBL" id="JAEUGD010000060">
    <property type="protein sequence ID" value="MBL6448268.1"/>
    <property type="molecule type" value="Genomic_DNA"/>
</dbReference>
<keyword evidence="2" id="KW-1185">Reference proteome</keyword>
<proteinExistence type="predicted"/>
<accession>A0A937G1C2</accession>
<name>A0A937G1C2_9BACT</name>
<dbReference type="Proteomes" id="UP000614216">
    <property type="component" value="Unassembled WGS sequence"/>
</dbReference>
<protein>
    <recommendedName>
        <fullName evidence="3">STAS/SEC14 domain-containing protein</fullName>
    </recommendedName>
</protein>
<dbReference type="RefSeq" id="WP_202857810.1">
    <property type="nucleotide sequence ID" value="NZ_JAEUGD010000060.1"/>
</dbReference>